<dbReference type="EMBL" id="JACHXA010000007">
    <property type="protein sequence ID" value="MBB3066226.1"/>
    <property type="molecule type" value="Genomic_DNA"/>
</dbReference>
<sequence length="339" mass="38233">MPKICLHIGLEKTGTTAIQHFLASNRQALQSKGFYFPTSPGPYSHVRLAAYCHDHDRKKHLAQMLGINDAQAIANFRTTFAADFDKEISKRRGKIILSSEHCSSRLNSRSEIQALRDFLATYDDNPKIIVYLRRQDELLESTYSTAVKAGRTEPFKIPTAAAAKHRYDYWHLLQLWSASFGKQNIAVRLFEDAVTKHGSIIEDFAEAVGMTFSLAGFTRPSIQNRRLGCDTVEFLRLLNQALPNFSELGPNRSRAEVVRILEDLPAGDSRFLTAAERLAFFARYKESNARVAAEYLGRENPTLFATPTEEKGKTQYSGPTLTVERAIELTAAIWSNKRK</sequence>
<proteinExistence type="predicted"/>
<gene>
    <name evidence="1" type="ORF">FHR98_002531</name>
</gene>
<accession>A0A839SXH2</accession>
<protein>
    <recommendedName>
        <fullName evidence="3">Sulfotransferase family protein</fullName>
    </recommendedName>
</protein>
<name>A0A839SXH2_9PROT</name>
<dbReference type="AlphaFoldDB" id="A0A839SXH2"/>
<reference evidence="1 2" key="1">
    <citation type="submission" date="2020-08" db="EMBL/GenBank/DDBJ databases">
        <title>Genomic Encyclopedia of Type Strains, Phase III (KMG-III): the genomes of soil and plant-associated and newly described type strains.</title>
        <authorList>
            <person name="Whitman W."/>
        </authorList>
    </citation>
    <scope>NUCLEOTIDE SEQUENCE [LARGE SCALE GENOMIC DNA]</scope>
    <source>
        <strain evidence="1 2">CECT 8803</strain>
    </source>
</reference>
<evidence type="ECO:0008006" key="3">
    <source>
        <dbReference type="Google" id="ProtNLM"/>
    </source>
</evidence>
<dbReference type="InterPro" id="IPR027417">
    <property type="entry name" value="P-loop_NTPase"/>
</dbReference>
<organism evidence="1 2">
    <name type="scientific">Limibacillus halophilus</name>
    <dbReference type="NCBI Taxonomy" id="1579333"/>
    <lineage>
        <taxon>Bacteria</taxon>
        <taxon>Pseudomonadati</taxon>
        <taxon>Pseudomonadota</taxon>
        <taxon>Alphaproteobacteria</taxon>
        <taxon>Rhodospirillales</taxon>
        <taxon>Rhodovibrionaceae</taxon>
        <taxon>Limibacillus</taxon>
    </lineage>
</organism>
<dbReference type="RefSeq" id="WP_183417044.1">
    <property type="nucleotide sequence ID" value="NZ_JACHXA010000007.1"/>
</dbReference>
<comment type="caution">
    <text evidence="1">The sequence shown here is derived from an EMBL/GenBank/DDBJ whole genome shotgun (WGS) entry which is preliminary data.</text>
</comment>
<evidence type="ECO:0000313" key="1">
    <source>
        <dbReference type="EMBL" id="MBB3066226.1"/>
    </source>
</evidence>
<evidence type="ECO:0000313" key="2">
    <source>
        <dbReference type="Proteomes" id="UP000581135"/>
    </source>
</evidence>
<dbReference type="Gene3D" id="3.40.50.300">
    <property type="entry name" value="P-loop containing nucleotide triphosphate hydrolases"/>
    <property type="match status" value="1"/>
</dbReference>
<dbReference type="Proteomes" id="UP000581135">
    <property type="component" value="Unassembled WGS sequence"/>
</dbReference>
<keyword evidence="2" id="KW-1185">Reference proteome</keyword>
<dbReference type="SUPFAM" id="SSF52540">
    <property type="entry name" value="P-loop containing nucleoside triphosphate hydrolases"/>
    <property type="match status" value="1"/>
</dbReference>